<name>A0A437MZK8_9SPHI</name>
<dbReference type="Pfam" id="PF09603">
    <property type="entry name" value="Fib_succ_major"/>
    <property type="match status" value="1"/>
</dbReference>
<dbReference type="RefSeq" id="WP_127703458.1">
    <property type="nucleotide sequence ID" value="NZ_SACK01000001.1"/>
</dbReference>
<protein>
    <recommendedName>
        <fullName evidence="1">Fibrobacter succinogenes major paralogous domain-containing protein</fullName>
    </recommendedName>
</protein>
<sequence length="247" mass="28011">MKNVFFTWVCTISCIFLLGSCSKSELSSNTEQKPEPVPAERVEGSVLIGDEVYPTITIGNREWTTENYHGEGGVMVPVIVVPPEQDTLVYGKLYTEEEAKAITLPAGWRLPNTNDFVQLLRREMSDYKRGSTIPPEIAARYMAKHRWQFTTDGNNLTGFKAVAAGRYTENALVDTIHYGMGTTAAYLIIDTSTVENEYKRAILIEKTDEGSTIKMRDIMPVNLYRNGELYNVNDRYTLRFVRDKVKE</sequence>
<gene>
    <name evidence="2" type="ORF">EOD41_03935</name>
</gene>
<reference evidence="2 3" key="1">
    <citation type="submission" date="2019-01" db="EMBL/GenBank/DDBJ databases">
        <authorList>
            <person name="Chen W.-M."/>
        </authorList>
    </citation>
    <scope>NUCLEOTIDE SEQUENCE [LARGE SCALE GENOMIC DNA]</scope>
    <source>
        <strain evidence="2 3">YBJ-36</strain>
    </source>
</reference>
<dbReference type="NCBIfam" id="TIGR02145">
    <property type="entry name" value="Fib_succ_major"/>
    <property type="match status" value="1"/>
</dbReference>
<evidence type="ECO:0000313" key="2">
    <source>
        <dbReference type="EMBL" id="RVU03093.1"/>
    </source>
</evidence>
<accession>A0A437MZK8</accession>
<dbReference type="OrthoDB" id="9805760at2"/>
<proteinExistence type="predicted"/>
<dbReference type="InterPro" id="IPR011871">
    <property type="entry name" value="Fib_succ_major"/>
</dbReference>
<feature type="domain" description="Fibrobacter succinogenes major paralogous" evidence="1">
    <location>
        <begin position="56"/>
        <end position="241"/>
    </location>
</feature>
<keyword evidence="3" id="KW-1185">Reference proteome</keyword>
<dbReference type="PROSITE" id="PS51257">
    <property type="entry name" value="PROKAR_LIPOPROTEIN"/>
    <property type="match status" value="1"/>
</dbReference>
<evidence type="ECO:0000313" key="3">
    <source>
        <dbReference type="Proteomes" id="UP000282759"/>
    </source>
</evidence>
<dbReference type="EMBL" id="SACK01000001">
    <property type="protein sequence ID" value="RVU03093.1"/>
    <property type="molecule type" value="Genomic_DNA"/>
</dbReference>
<dbReference type="AlphaFoldDB" id="A0A437MZK8"/>
<dbReference type="Proteomes" id="UP000282759">
    <property type="component" value="Unassembled WGS sequence"/>
</dbReference>
<evidence type="ECO:0000259" key="1">
    <source>
        <dbReference type="Pfam" id="PF09603"/>
    </source>
</evidence>
<comment type="caution">
    <text evidence="2">The sequence shown here is derived from an EMBL/GenBank/DDBJ whole genome shotgun (WGS) entry which is preliminary data.</text>
</comment>
<organism evidence="2 3">
    <name type="scientific">Mucilaginibacter limnophilus</name>
    <dbReference type="NCBI Taxonomy" id="1932778"/>
    <lineage>
        <taxon>Bacteria</taxon>
        <taxon>Pseudomonadati</taxon>
        <taxon>Bacteroidota</taxon>
        <taxon>Sphingobacteriia</taxon>
        <taxon>Sphingobacteriales</taxon>
        <taxon>Sphingobacteriaceae</taxon>
        <taxon>Mucilaginibacter</taxon>
    </lineage>
</organism>